<dbReference type="EMBL" id="UYRR01031440">
    <property type="protein sequence ID" value="VDK50108.1"/>
    <property type="molecule type" value="Genomic_DNA"/>
</dbReference>
<name>A0A0M3K040_ANISI</name>
<dbReference type="InterPro" id="IPR036412">
    <property type="entry name" value="HAD-like_sf"/>
</dbReference>
<dbReference type="SUPFAM" id="SSF56784">
    <property type="entry name" value="HAD-like"/>
    <property type="match status" value="1"/>
</dbReference>
<dbReference type="AlphaFoldDB" id="A0A0M3K040"/>
<dbReference type="InterPro" id="IPR011949">
    <property type="entry name" value="HAD-SF_hydro_IA_REG-2-like"/>
</dbReference>
<dbReference type="InterPro" id="IPR006439">
    <property type="entry name" value="HAD-SF_hydro_IA"/>
</dbReference>
<proteinExistence type="predicted"/>
<gene>
    <name evidence="1" type="ORF">ASIM_LOCUS13592</name>
</gene>
<dbReference type="OrthoDB" id="444127at2759"/>
<dbReference type="SFLD" id="SFLDS00003">
    <property type="entry name" value="Haloacid_Dehalogenase"/>
    <property type="match status" value="1"/>
</dbReference>
<evidence type="ECO:0000313" key="1">
    <source>
        <dbReference type="EMBL" id="VDK50108.1"/>
    </source>
</evidence>
<organism evidence="3">
    <name type="scientific">Anisakis simplex</name>
    <name type="common">Herring worm</name>
    <dbReference type="NCBI Taxonomy" id="6269"/>
    <lineage>
        <taxon>Eukaryota</taxon>
        <taxon>Metazoa</taxon>
        <taxon>Ecdysozoa</taxon>
        <taxon>Nematoda</taxon>
        <taxon>Chromadorea</taxon>
        <taxon>Rhabditida</taxon>
        <taxon>Spirurina</taxon>
        <taxon>Ascaridomorpha</taxon>
        <taxon>Ascaridoidea</taxon>
        <taxon>Anisakidae</taxon>
        <taxon>Anisakis</taxon>
        <taxon>Anisakis simplex complex</taxon>
    </lineage>
</organism>
<dbReference type="Gene3D" id="1.10.150.720">
    <property type="entry name" value="Haloacid dehalogenase-like hydrolase"/>
    <property type="match status" value="1"/>
</dbReference>
<sequence>MPSFPSGSIRLLTLDATNTVIGIPKSVGGAYADFARRFGVHCDADALTTAFMKNFKLLSVQKPCYGFGKDGSFAWWSEIIRNCFEDVNVTTKFENFDDFSKQLFNHFCTTEPWQLIDAEASEHLTRIRSKGVHIGVISNFDSRLRSVLEQFKLVGLIDLLLLSGEIGIEKPDPRIFQLAANRFQLDSTAQMVHIGDNVKKDYDGARAAGANALLFVGSMSTSDAPRGGVQSEDIIHSLADLTKFI</sequence>
<dbReference type="NCBIfam" id="TIGR02252">
    <property type="entry name" value="DREG-2"/>
    <property type="match status" value="1"/>
</dbReference>
<dbReference type="PANTHER" id="PTHR46191">
    <property type="match status" value="1"/>
</dbReference>
<dbReference type="Gene3D" id="3.40.50.1000">
    <property type="entry name" value="HAD superfamily/HAD-like"/>
    <property type="match status" value="1"/>
</dbReference>
<dbReference type="InterPro" id="IPR051828">
    <property type="entry name" value="HAD-like_hydrolase_domain"/>
</dbReference>
<dbReference type="NCBIfam" id="TIGR01549">
    <property type="entry name" value="HAD-SF-IA-v1"/>
    <property type="match status" value="1"/>
</dbReference>
<keyword evidence="2" id="KW-1185">Reference proteome</keyword>
<dbReference type="PANTHER" id="PTHR46191:SF2">
    <property type="entry name" value="HALOACID DEHALOGENASE-LIKE HYDROLASE DOMAIN-CONTAINING PROTEIN 3"/>
    <property type="match status" value="1"/>
</dbReference>
<protein>
    <submittedName>
        <fullName evidence="3">Haloacid dehalogenase-like hydrolase domain-containing protein 3</fullName>
    </submittedName>
</protein>
<dbReference type="SFLD" id="SFLDG01129">
    <property type="entry name" value="C1.5:_HAD__Beta-PGM__Phosphata"/>
    <property type="match status" value="1"/>
</dbReference>
<dbReference type="InterPro" id="IPR044924">
    <property type="entry name" value="HAD-SF_hydro_IA_REG-2-like_cap"/>
</dbReference>
<reference evidence="1 2" key="2">
    <citation type="submission" date="2018-11" db="EMBL/GenBank/DDBJ databases">
        <authorList>
            <consortium name="Pathogen Informatics"/>
        </authorList>
    </citation>
    <scope>NUCLEOTIDE SEQUENCE [LARGE SCALE GENOMIC DNA]</scope>
</reference>
<accession>A0A0M3K040</accession>
<evidence type="ECO:0000313" key="3">
    <source>
        <dbReference type="WBParaSite" id="ASIM_0001416401-mRNA-1"/>
    </source>
</evidence>
<evidence type="ECO:0000313" key="2">
    <source>
        <dbReference type="Proteomes" id="UP000267096"/>
    </source>
</evidence>
<dbReference type="GO" id="GO:0005634">
    <property type="term" value="C:nucleus"/>
    <property type="evidence" value="ECO:0007669"/>
    <property type="project" value="TreeGrafter"/>
</dbReference>
<dbReference type="WBParaSite" id="ASIM_0001416401-mRNA-1">
    <property type="protein sequence ID" value="ASIM_0001416401-mRNA-1"/>
    <property type="gene ID" value="ASIM_0001416401"/>
</dbReference>
<dbReference type="Proteomes" id="UP000267096">
    <property type="component" value="Unassembled WGS sequence"/>
</dbReference>
<reference evidence="3" key="1">
    <citation type="submission" date="2017-02" db="UniProtKB">
        <authorList>
            <consortium name="WormBaseParasite"/>
        </authorList>
    </citation>
    <scope>IDENTIFICATION</scope>
</reference>
<dbReference type="Pfam" id="PF00702">
    <property type="entry name" value="Hydrolase"/>
    <property type="match status" value="1"/>
</dbReference>
<dbReference type="InterPro" id="IPR023214">
    <property type="entry name" value="HAD_sf"/>
</dbReference>